<dbReference type="InterPro" id="IPR011017">
    <property type="entry name" value="TRASH_dom"/>
</dbReference>
<comment type="caution">
    <text evidence="3">The sequence shown here is derived from an EMBL/GenBank/DDBJ whole genome shotgun (WGS) entry which is preliminary data.</text>
</comment>
<feature type="domain" description="TRASH" evidence="2">
    <location>
        <begin position="34"/>
        <end position="72"/>
    </location>
</feature>
<organism evidence="3 4">
    <name type="scientific">Paragemmobacter amnigenus</name>
    <dbReference type="NCBI Taxonomy" id="2852097"/>
    <lineage>
        <taxon>Bacteria</taxon>
        <taxon>Pseudomonadati</taxon>
        <taxon>Pseudomonadota</taxon>
        <taxon>Alphaproteobacteria</taxon>
        <taxon>Rhodobacterales</taxon>
        <taxon>Paracoccaceae</taxon>
        <taxon>Paragemmobacter</taxon>
    </lineage>
</organism>
<proteinExistence type="predicted"/>
<name>A0ABS6J9V6_9RHOB</name>
<feature type="compositionally biased region" description="Polar residues" evidence="1">
    <location>
        <begin position="22"/>
        <end position="31"/>
    </location>
</feature>
<dbReference type="InterPro" id="IPR009078">
    <property type="entry name" value="Ferritin-like_SF"/>
</dbReference>
<evidence type="ECO:0000313" key="3">
    <source>
        <dbReference type="EMBL" id="MBU9699674.1"/>
    </source>
</evidence>
<sequence>MKSTDPHGSHAHPDPDMPESQDAPQSGTGPTSIDPVCGMTVTLKPDTRTEAFGSKDFHFCSSKCQTKFQADPWFYASGR</sequence>
<dbReference type="EMBL" id="JAAATX020000014">
    <property type="protein sequence ID" value="MBU9699674.1"/>
    <property type="molecule type" value="Genomic_DNA"/>
</dbReference>
<feature type="non-terminal residue" evidence="3">
    <location>
        <position position="79"/>
    </location>
</feature>
<evidence type="ECO:0000259" key="2">
    <source>
        <dbReference type="SMART" id="SM00746"/>
    </source>
</evidence>
<feature type="region of interest" description="Disordered" evidence="1">
    <location>
        <begin position="1"/>
        <end position="39"/>
    </location>
</feature>
<accession>A0ABS6J9V6</accession>
<keyword evidence="4" id="KW-1185">Reference proteome</keyword>
<dbReference type="SUPFAM" id="SSF47240">
    <property type="entry name" value="Ferritin-like"/>
    <property type="match status" value="1"/>
</dbReference>
<gene>
    <name evidence="3" type="ORF">GU927_017665</name>
</gene>
<evidence type="ECO:0000313" key="4">
    <source>
        <dbReference type="Proteomes" id="UP000731907"/>
    </source>
</evidence>
<evidence type="ECO:0000256" key="1">
    <source>
        <dbReference type="SAM" id="MobiDB-lite"/>
    </source>
</evidence>
<feature type="compositionally biased region" description="Basic and acidic residues" evidence="1">
    <location>
        <begin position="1"/>
        <end position="15"/>
    </location>
</feature>
<dbReference type="Proteomes" id="UP000731907">
    <property type="component" value="Unassembled WGS sequence"/>
</dbReference>
<protein>
    <submittedName>
        <fullName evidence="3">YHS domain-containing protein</fullName>
    </submittedName>
</protein>
<reference evidence="3 4" key="1">
    <citation type="submission" date="2021-06" db="EMBL/GenBank/DDBJ databases">
        <title>Rhodobacteraceae bacterium strain HSP-20.</title>
        <authorList>
            <person name="Chen W.-M."/>
        </authorList>
    </citation>
    <scope>NUCLEOTIDE SEQUENCE [LARGE SCALE GENOMIC DNA]</scope>
    <source>
        <strain evidence="3 4">HSP-20</strain>
    </source>
</reference>
<dbReference type="SMART" id="SM00746">
    <property type="entry name" value="TRASH"/>
    <property type="match status" value="1"/>
</dbReference>